<dbReference type="RefSeq" id="WP_058021822.1">
    <property type="nucleotide sequence ID" value="NZ_CP013189.1"/>
</dbReference>
<dbReference type="PRINTS" id="PR01210">
    <property type="entry name" value="GGTRANSPTASE"/>
</dbReference>
<dbReference type="Pfam" id="PF01019">
    <property type="entry name" value="G_glu_transpept"/>
    <property type="match status" value="1"/>
</dbReference>
<dbReference type="PANTHER" id="PTHR43199:SF1">
    <property type="entry name" value="GLUTATHIONE HYDROLASE PROENZYME"/>
    <property type="match status" value="1"/>
</dbReference>
<feature type="compositionally biased region" description="Basic and acidic residues" evidence="5">
    <location>
        <begin position="524"/>
        <end position="534"/>
    </location>
</feature>
<dbReference type="Gene3D" id="3.60.20.40">
    <property type="match status" value="1"/>
</dbReference>
<dbReference type="Proteomes" id="UP000065641">
    <property type="component" value="Chromosome"/>
</dbReference>
<evidence type="ECO:0000256" key="4">
    <source>
        <dbReference type="ARBA" id="ARBA00023145"/>
    </source>
</evidence>
<accession>A0A0S2KDI8</accession>
<sequence precursor="true">MNFKVSALLVSLTLSVNVFHASADQHFAGVVSSATPEATAAGIAVLEQGGNAIDAAVAVSLALGVSEPAGSGVAGQTVMLVHPGDGNAPFVINGTSWSPREIPDNVTRDQLRLGYTASTVPSTPRVLDFAYRQYGSGAVDWRELVQPAIDIAENGFEVGPFRERAFRYYGNVLRGQSTAAEIFIRADGKDYQIGDRVFQHKTALLLRRLAEHGADDFYTGEIADSIARDMAANGGWITAEDLRNFPDPEVVEPLFSRFRGYDVASLPPPFGGWVALQMLNVLQASHSDALPDEQDAFDLAMLDALYLGHRSRQQAPELSFYDYSDQMAEKVSMRTAQDLLAAWQREIGGETTHFSVVDANGMAVSVTQSIDSYFGAGVANPDYGFLYNNYMQGFRLDDEDSPFALREFEMPYSSMAATILSRDGKVDLVLGSPGSARIISAVVQVVSRWAEGKANIVDAVAAPRVHAVAARAAYMERTELSVDMLQGLAQRQLILRRPQFGVADGFYDPYFGGVHAIAREEEGWRGAADPRRDGTAQTAYRKGDE</sequence>
<comment type="similarity">
    <text evidence="1">Belongs to the gamma-glutamyltransferase family.</text>
</comment>
<organism evidence="7 8">
    <name type="scientific">Pseudohongiella spirulinae</name>
    <dbReference type="NCBI Taxonomy" id="1249552"/>
    <lineage>
        <taxon>Bacteria</taxon>
        <taxon>Pseudomonadati</taxon>
        <taxon>Pseudomonadota</taxon>
        <taxon>Gammaproteobacteria</taxon>
        <taxon>Pseudomonadales</taxon>
        <taxon>Pseudohongiellaceae</taxon>
        <taxon>Pseudohongiella</taxon>
    </lineage>
</organism>
<protein>
    <submittedName>
        <fullName evidence="7">Gamma-glutamyltransferase</fullName>
    </submittedName>
</protein>
<keyword evidence="6" id="KW-0732">Signal</keyword>
<proteinExistence type="inferred from homology"/>
<dbReference type="KEGG" id="pspi:PS2015_1728"/>
<evidence type="ECO:0000256" key="2">
    <source>
        <dbReference type="ARBA" id="ARBA00022679"/>
    </source>
</evidence>
<name>A0A0S2KDI8_9GAMM</name>
<dbReference type="PATRIC" id="fig|1249552.3.peg.1732"/>
<feature type="region of interest" description="Disordered" evidence="5">
    <location>
        <begin position="524"/>
        <end position="545"/>
    </location>
</feature>
<keyword evidence="4" id="KW-0865">Zymogen</keyword>
<dbReference type="GO" id="GO:0016740">
    <property type="term" value="F:transferase activity"/>
    <property type="evidence" value="ECO:0007669"/>
    <property type="project" value="UniProtKB-KW"/>
</dbReference>
<dbReference type="EMBL" id="CP013189">
    <property type="protein sequence ID" value="ALO46379.1"/>
    <property type="molecule type" value="Genomic_DNA"/>
</dbReference>
<keyword evidence="8" id="KW-1185">Reference proteome</keyword>
<dbReference type="SUPFAM" id="SSF56235">
    <property type="entry name" value="N-terminal nucleophile aminohydrolases (Ntn hydrolases)"/>
    <property type="match status" value="1"/>
</dbReference>
<evidence type="ECO:0000313" key="8">
    <source>
        <dbReference type="Proteomes" id="UP000065641"/>
    </source>
</evidence>
<evidence type="ECO:0000256" key="1">
    <source>
        <dbReference type="ARBA" id="ARBA00009381"/>
    </source>
</evidence>
<evidence type="ECO:0000256" key="3">
    <source>
        <dbReference type="ARBA" id="ARBA00022801"/>
    </source>
</evidence>
<keyword evidence="3" id="KW-0378">Hydrolase</keyword>
<dbReference type="PANTHER" id="PTHR43199">
    <property type="entry name" value="GLUTATHIONE HYDROLASE"/>
    <property type="match status" value="1"/>
</dbReference>
<dbReference type="InterPro" id="IPR051792">
    <property type="entry name" value="GGT_bact"/>
</dbReference>
<evidence type="ECO:0000313" key="7">
    <source>
        <dbReference type="EMBL" id="ALO46379.1"/>
    </source>
</evidence>
<dbReference type="InterPro" id="IPR043137">
    <property type="entry name" value="GGT_ssub_C"/>
</dbReference>
<dbReference type="STRING" id="1249552.PS2015_1728"/>
<feature type="signal peptide" evidence="6">
    <location>
        <begin position="1"/>
        <end position="23"/>
    </location>
</feature>
<dbReference type="Gene3D" id="1.10.246.230">
    <property type="match status" value="1"/>
</dbReference>
<reference evidence="7 8" key="1">
    <citation type="submission" date="2015-11" db="EMBL/GenBank/DDBJ databases">
        <authorList>
            <person name="Zhang Y."/>
            <person name="Guo Z."/>
        </authorList>
    </citation>
    <scope>NUCLEOTIDE SEQUENCE [LARGE SCALE GENOMIC DNA]</scope>
    <source>
        <strain evidence="7 8">KCTC 32221</strain>
    </source>
</reference>
<gene>
    <name evidence="7" type="ORF">PS2015_1728</name>
</gene>
<evidence type="ECO:0000256" key="6">
    <source>
        <dbReference type="SAM" id="SignalP"/>
    </source>
</evidence>
<keyword evidence="2 7" id="KW-0808">Transferase</keyword>
<feature type="chain" id="PRO_5006601501" evidence="6">
    <location>
        <begin position="24"/>
        <end position="545"/>
    </location>
</feature>
<dbReference type="GO" id="GO:0016787">
    <property type="term" value="F:hydrolase activity"/>
    <property type="evidence" value="ECO:0007669"/>
    <property type="project" value="UniProtKB-KW"/>
</dbReference>
<dbReference type="InterPro" id="IPR029055">
    <property type="entry name" value="Ntn_hydrolases_N"/>
</dbReference>
<evidence type="ECO:0000256" key="5">
    <source>
        <dbReference type="SAM" id="MobiDB-lite"/>
    </source>
</evidence>
<dbReference type="AlphaFoldDB" id="A0A0S2KDI8"/>